<dbReference type="EMBL" id="BFBB01000002">
    <property type="protein sequence ID" value="GBF49183.1"/>
    <property type="molecule type" value="Genomic_DNA"/>
</dbReference>
<proteinExistence type="inferred from homology"/>
<keyword evidence="6" id="KW-1185">Reference proteome</keyword>
<name>A0A2P2DX26_9LEPT</name>
<feature type="domain" description="ATP-grasp" evidence="4">
    <location>
        <begin position="113"/>
        <end position="311"/>
    </location>
</feature>
<reference evidence="5 6" key="1">
    <citation type="submission" date="2018-02" db="EMBL/GenBank/DDBJ databases">
        <title>Novel Leptospira species isolated from soil and water in Japan.</title>
        <authorList>
            <person name="Nakao R."/>
            <person name="Masuzawa T."/>
        </authorList>
    </citation>
    <scope>NUCLEOTIDE SEQUENCE [LARGE SCALE GENOMIC DNA]</scope>
    <source>
        <strain evidence="5 6">YH101</strain>
    </source>
</reference>
<dbReference type="GO" id="GO:0046872">
    <property type="term" value="F:metal ion binding"/>
    <property type="evidence" value="ECO:0007669"/>
    <property type="project" value="InterPro"/>
</dbReference>
<evidence type="ECO:0000256" key="2">
    <source>
        <dbReference type="ARBA" id="ARBA00022598"/>
    </source>
</evidence>
<comment type="caution">
    <text evidence="5">The sequence shown here is derived from an EMBL/GenBank/DDBJ whole genome shotgun (WGS) entry which is preliminary data.</text>
</comment>
<dbReference type="GO" id="GO:0005524">
    <property type="term" value="F:ATP binding"/>
    <property type="evidence" value="ECO:0007669"/>
    <property type="project" value="UniProtKB-UniRule"/>
</dbReference>
<dbReference type="AlphaFoldDB" id="A0A2P2DX26"/>
<dbReference type="InterPro" id="IPR013815">
    <property type="entry name" value="ATP_grasp_subdomain_1"/>
</dbReference>
<dbReference type="Pfam" id="PF07478">
    <property type="entry name" value="Dala_Dala_lig_C"/>
    <property type="match status" value="1"/>
</dbReference>
<dbReference type="Gene3D" id="3.30.470.20">
    <property type="entry name" value="ATP-grasp fold, B domain"/>
    <property type="match status" value="1"/>
</dbReference>
<evidence type="ECO:0000256" key="1">
    <source>
        <dbReference type="ARBA" id="ARBA00010871"/>
    </source>
</evidence>
<dbReference type="PROSITE" id="PS50975">
    <property type="entry name" value="ATP_GRASP"/>
    <property type="match status" value="1"/>
</dbReference>
<comment type="similarity">
    <text evidence="1">Belongs to the D-alanine--D-alanine ligase family.</text>
</comment>
<dbReference type="RefSeq" id="WP_108973730.1">
    <property type="nucleotide sequence ID" value="NZ_BFBB01000002.1"/>
</dbReference>
<evidence type="ECO:0000259" key="4">
    <source>
        <dbReference type="PROSITE" id="PS50975"/>
    </source>
</evidence>
<dbReference type="InterPro" id="IPR011761">
    <property type="entry name" value="ATP-grasp"/>
</dbReference>
<keyword evidence="3" id="KW-0067">ATP-binding</keyword>
<keyword evidence="2 5" id="KW-0436">Ligase</keyword>
<gene>
    <name evidence="5" type="ORF">LPTSP4_06930</name>
</gene>
<protein>
    <submittedName>
        <fullName evidence="5">Putative D-alanine--d-alanine ligase</fullName>
    </submittedName>
</protein>
<dbReference type="Gene3D" id="3.30.1490.20">
    <property type="entry name" value="ATP-grasp fold, A domain"/>
    <property type="match status" value="1"/>
</dbReference>
<evidence type="ECO:0000313" key="6">
    <source>
        <dbReference type="Proteomes" id="UP000245133"/>
    </source>
</evidence>
<dbReference type="SUPFAM" id="SSF56059">
    <property type="entry name" value="Glutathione synthetase ATP-binding domain-like"/>
    <property type="match status" value="1"/>
</dbReference>
<evidence type="ECO:0000256" key="3">
    <source>
        <dbReference type="PROSITE-ProRule" id="PRU00409"/>
    </source>
</evidence>
<organism evidence="5 6">
    <name type="scientific">Leptospira ryugenii</name>
    <dbReference type="NCBI Taxonomy" id="1917863"/>
    <lineage>
        <taxon>Bacteria</taxon>
        <taxon>Pseudomonadati</taxon>
        <taxon>Spirochaetota</taxon>
        <taxon>Spirochaetia</taxon>
        <taxon>Leptospirales</taxon>
        <taxon>Leptospiraceae</taxon>
        <taxon>Leptospira</taxon>
    </lineage>
</organism>
<dbReference type="GO" id="GO:0008716">
    <property type="term" value="F:D-alanine-D-alanine ligase activity"/>
    <property type="evidence" value="ECO:0007669"/>
    <property type="project" value="InterPro"/>
</dbReference>
<dbReference type="InterPro" id="IPR011095">
    <property type="entry name" value="Dala_Dala_lig_C"/>
</dbReference>
<keyword evidence="3" id="KW-0547">Nucleotide-binding</keyword>
<evidence type="ECO:0000313" key="5">
    <source>
        <dbReference type="EMBL" id="GBF49183.1"/>
    </source>
</evidence>
<accession>A0A2P2DX26</accession>
<sequence>MKNILIAADLYEEGPRPWNQEWESKLSVQEIQKELEELGYHSLIYSDRISLVERLVAIRPEDRENWLVWNLIEGYQSRNREAYIPNLCEFLGIAYTGSDAYAQIVSLDKSLCKEFAKKLAIPTSNSQLLKKGHRELRDLEFPIFLKPNFEGSSLGIYDSNIIQNQKEYESKIRELFELFDEVIAEEYLLGDEITVGLLGHFPEYLTTKPARIVTPGKVYDEHTKSKSEMPETLIFDLNSSEEKSLKKYVLDLGTELEIVGPARFDFMRKDGNFYFLEANLTPGLSLRYSCLPILCESSGISKREMFQKIIDSSAFNYQNSKRFLYGKGKF</sequence>
<dbReference type="PANTHER" id="PTHR23132">
    <property type="entry name" value="D-ALANINE--D-ALANINE LIGASE"/>
    <property type="match status" value="1"/>
</dbReference>
<dbReference type="Proteomes" id="UP000245133">
    <property type="component" value="Unassembled WGS sequence"/>
</dbReference>
<dbReference type="OrthoDB" id="9813261at2"/>
<dbReference type="PANTHER" id="PTHR23132:SF23">
    <property type="entry name" value="D-ALANINE--D-ALANINE LIGASE B"/>
    <property type="match status" value="1"/>
</dbReference>